<comment type="similarity">
    <text evidence="1 5">Belongs to the 5-formyltetrahydrofolate cyclo-ligase family.</text>
</comment>
<dbReference type="GO" id="GO:0035999">
    <property type="term" value="P:tetrahydrofolate interconversion"/>
    <property type="evidence" value="ECO:0007669"/>
    <property type="project" value="TreeGrafter"/>
</dbReference>
<dbReference type="AlphaFoldDB" id="A0A7T3REY7"/>
<proteinExistence type="inferred from homology"/>
<comment type="cofactor">
    <cofactor evidence="5">
        <name>Mg(2+)</name>
        <dbReference type="ChEBI" id="CHEBI:18420"/>
    </cofactor>
</comment>
<evidence type="ECO:0000313" key="7">
    <source>
        <dbReference type="Proteomes" id="UP000595224"/>
    </source>
</evidence>
<protein>
    <recommendedName>
        <fullName evidence="5">5-formyltetrahydrofolate cyclo-ligase</fullName>
        <ecNumber evidence="5">6.3.3.2</ecNumber>
    </recommendedName>
</protein>
<feature type="binding site" evidence="4">
    <location>
        <begin position="3"/>
        <end position="7"/>
    </location>
    <ligand>
        <name>ATP</name>
        <dbReference type="ChEBI" id="CHEBI:30616"/>
    </ligand>
</feature>
<dbReference type="PANTHER" id="PTHR23407:SF1">
    <property type="entry name" value="5-FORMYLTETRAHYDROFOLATE CYCLO-LIGASE"/>
    <property type="match status" value="1"/>
</dbReference>
<sequence>MTKPELRKISRSSVAELSVFEKKEYSSKACSFFLQSELFSTSDIIFSYAATSSEIDPQLISRAALSKGKILAFPKTVPGTSDMDFYLAPQERKFESFFTEGAWGIKEPDCGCELFLPESESFKKICAHKKICVIVPGVAFSCGGTRLGHGKGFYDIYLERLLNAACLCGAEVFLVGMCFSCQLRDSVPAESHDAVMNFILSEKSFFSVG</sequence>
<dbReference type="SUPFAM" id="SSF100950">
    <property type="entry name" value="NagB/RpiA/CoA transferase-like"/>
    <property type="match status" value="1"/>
</dbReference>
<dbReference type="GO" id="GO:0005524">
    <property type="term" value="F:ATP binding"/>
    <property type="evidence" value="ECO:0007669"/>
    <property type="project" value="UniProtKB-KW"/>
</dbReference>
<dbReference type="Pfam" id="PF01812">
    <property type="entry name" value="5-FTHF_cyc-lig"/>
    <property type="match status" value="1"/>
</dbReference>
<evidence type="ECO:0000313" key="6">
    <source>
        <dbReference type="EMBL" id="QQA01830.1"/>
    </source>
</evidence>
<evidence type="ECO:0000256" key="3">
    <source>
        <dbReference type="ARBA" id="ARBA00022840"/>
    </source>
</evidence>
<evidence type="ECO:0000256" key="4">
    <source>
        <dbReference type="PIRSR" id="PIRSR006806-1"/>
    </source>
</evidence>
<evidence type="ECO:0000256" key="5">
    <source>
        <dbReference type="RuleBase" id="RU361279"/>
    </source>
</evidence>
<keyword evidence="5" id="KW-0479">Metal-binding</keyword>
<dbReference type="InterPro" id="IPR037171">
    <property type="entry name" value="NagB/RpiA_transferase-like"/>
</dbReference>
<comment type="catalytic activity">
    <reaction evidence="5">
        <text>(6S)-5-formyl-5,6,7,8-tetrahydrofolate + ATP = (6R)-5,10-methenyltetrahydrofolate + ADP + phosphate</text>
        <dbReference type="Rhea" id="RHEA:10488"/>
        <dbReference type="ChEBI" id="CHEBI:30616"/>
        <dbReference type="ChEBI" id="CHEBI:43474"/>
        <dbReference type="ChEBI" id="CHEBI:57455"/>
        <dbReference type="ChEBI" id="CHEBI:57457"/>
        <dbReference type="ChEBI" id="CHEBI:456216"/>
        <dbReference type="EC" id="6.3.3.2"/>
    </reaction>
</comment>
<dbReference type="Gene3D" id="3.40.50.10420">
    <property type="entry name" value="NagB/RpiA/CoA transferase-like"/>
    <property type="match status" value="1"/>
</dbReference>
<feature type="binding site" evidence="4">
    <location>
        <position position="54"/>
    </location>
    <ligand>
        <name>substrate</name>
    </ligand>
</feature>
<accession>A0A7T3REY7</accession>
<dbReference type="EMBL" id="CP064936">
    <property type="protein sequence ID" value="QQA01830.1"/>
    <property type="molecule type" value="Genomic_DNA"/>
</dbReference>
<keyword evidence="3 4" id="KW-0067">ATP-binding</keyword>
<dbReference type="PANTHER" id="PTHR23407">
    <property type="entry name" value="ATPASE INHIBITOR/5-FORMYLTETRAHYDROFOLATE CYCLO-LIGASE"/>
    <property type="match status" value="1"/>
</dbReference>
<evidence type="ECO:0000256" key="2">
    <source>
        <dbReference type="ARBA" id="ARBA00022741"/>
    </source>
</evidence>
<dbReference type="NCBIfam" id="TIGR02727">
    <property type="entry name" value="MTHFS_bact"/>
    <property type="match status" value="1"/>
</dbReference>
<keyword evidence="6" id="KW-0436">Ligase</keyword>
<dbReference type="GO" id="GO:0030272">
    <property type="term" value="F:5-formyltetrahydrofolate cyclo-ligase activity"/>
    <property type="evidence" value="ECO:0007669"/>
    <property type="project" value="UniProtKB-EC"/>
</dbReference>
<dbReference type="InterPro" id="IPR024185">
    <property type="entry name" value="FTHF_cligase-like_sf"/>
</dbReference>
<keyword evidence="7" id="KW-1185">Reference proteome</keyword>
<keyword evidence="2 4" id="KW-0547">Nucleotide-binding</keyword>
<reference evidence="6 7" key="1">
    <citation type="submission" date="2020-11" db="EMBL/GenBank/DDBJ databases">
        <title>Treponema Peruensis nv. sp., first commensal Treponema isolated from human feces.</title>
        <authorList>
            <person name="Belkhou C."/>
            <person name="Raes J."/>
        </authorList>
    </citation>
    <scope>NUCLEOTIDE SEQUENCE [LARGE SCALE GENOMIC DNA]</scope>
    <source>
        <strain evidence="6 7">RCC2812</strain>
    </source>
</reference>
<dbReference type="PIRSF" id="PIRSF006806">
    <property type="entry name" value="FTHF_cligase"/>
    <property type="match status" value="1"/>
</dbReference>
<organism evidence="6 7">
    <name type="scientific">Treponema peruense</name>
    <dbReference type="NCBI Taxonomy" id="2787628"/>
    <lineage>
        <taxon>Bacteria</taxon>
        <taxon>Pseudomonadati</taxon>
        <taxon>Spirochaetota</taxon>
        <taxon>Spirochaetia</taxon>
        <taxon>Spirochaetales</taxon>
        <taxon>Treponemataceae</taxon>
        <taxon>Treponema</taxon>
    </lineage>
</organism>
<dbReference type="GO" id="GO:0009396">
    <property type="term" value="P:folic acid-containing compound biosynthetic process"/>
    <property type="evidence" value="ECO:0007669"/>
    <property type="project" value="TreeGrafter"/>
</dbReference>
<dbReference type="Proteomes" id="UP000595224">
    <property type="component" value="Chromosome"/>
</dbReference>
<feature type="binding site" evidence="4">
    <location>
        <begin position="146"/>
        <end position="154"/>
    </location>
    <ligand>
        <name>ATP</name>
        <dbReference type="ChEBI" id="CHEBI:30616"/>
    </ligand>
</feature>
<dbReference type="GO" id="GO:0046872">
    <property type="term" value="F:metal ion binding"/>
    <property type="evidence" value="ECO:0007669"/>
    <property type="project" value="UniProtKB-KW"/>
</dbReference>
<name>A0A7T3REY7_9SPIR</name>
<dbReference type="RefSeq" id="WP_198443364.1">
    <property type="nucleotide sequence ID" value="NZ_CBCSHE010000002.1"/>
</dbReference>
<keyword evidence="5" id="KW-0460">Magnesium</keyword>
<evidence type="ECO:0000256" key="1">
    <source>
        <dbReference type="ARBA" id="ARBA00010638"/>
    </source>
</evidence>
<dbReference type="EC" id="6.3.3.2" evidence="5"/>
<gene>
    <name evidence="6" type="ORF">IWA51_04280</name>
</gene>
<dbReference type="InterPro" id="IPR002698">
    <property type="entry name" value="FTHF_cligase"/>
</dbReference>
<dbReference type="KEGG" id="tper:IWA51_04280"/>